<dbReference type="Gene3D" id="2.30.42.10">
    <property type="match status" value="1"/>
</dbReference>
<dbReference type="InterPro" id="IPR036034">
    <property type="entry name" value="PDZ_sf"/>
</dbReference>
<dbReference type="GO" id="GO:0005769">
    <property type="term" value="C:early endosome"/>
    <property type="evidence" value="ECO:0007669"/>
    <property type="project" value="TreeGrafter"/>
</dbReference>
<evidence type="ECO:0000259" key="1">
    <source>
        <dbReference type="PROSITE" id="PS50195"/>
    </source>
</evidence>
<dbReference type="PANTHER" id="PTHR12431:SF19">
    <property type="entry name" value="SORTING NEXIN-27"/>
    <property type="match status" value="1"/>
</dbReference>
<organism evidence="2">
    <name type="scientific">Timema californicum</name>
    <name type="common">California timema</name>
    <name type="synonym">Walking stick</name>
    <dbReference type="NCBI Taxonomy" id="61474"/>
    <lineage>
        <taxon>Eukaryota</taxon>
        <taxon>Metazoa</taxon>
        <taxon>Ecdysozoa</taxon>
        <taxon>Arthropoda</taxon>
        <taxon>Hexapoda</taxon>
        <taxon>Insecta</taxon>
        <taxon>Pterygota</taxon>
        <taxon>Neoptera</taxon>
        <taxon>Polyneoptera</taxon>
        <taxon>Phasmatodea</taxon>
        <taxon>Timematodea</taxon>
        <taxon>Timematoidea</taxon>
        <taxon>Timematidae</taxon>
        <taxon>Timema</taxon>
    </lineage>
</organism>
<name>A0A7R9J5N3_TIMCA</name>
<reference evidence="2" key="1">
    <citation type="submission" date="2020-11" db="EMBL/GenBank/DDBJ databases">
        <authorList>
            <person name="Tran Van P."/>
        </authorList>
    </citation>
    <scope>NUCLEOTIDE SEQUENCE</scope>
</reference>
<dbReference type="InterPro" id="IPR036871">
    <property type="entry name" value="PX_dom_sf"/>
</dbReference>
<dbReference type="EMBL" id="OE181398">
    <property type="protein sequence ID" value="CAD7573087.1"/>
    <property type="molecule type" value="Genomic_DNA"/>
</dbReference>
<dbReference type="CDD" id="cd06886">
    <property type="entry name" value="PX_SNX27"/>
    <property type="match status" value="1"/>
</dbReference>
<dbReference type="PROSITE" id="PS50195">
    <property type="entry name" value="PX"/>
    <property type="match status" value="1"/>
</dbReference>
<dbReference type="InterPro" id="IPR037833">
    <property type="entry name" value="SNX27_PX"/>
</dbReference>
<feature type="domain" description="PX" evidence="1">
    <location>
        <begin position="82"/>
        <end position="221"/>
    </location>
</feature>
<proteinExistence type="predicted"/>
<dbReference type="SMART" id="SM00312">
    <property type="entry name" value="PX"/>
    <property type="match status" value="1"/>
</dbReference>
<dbReference type="SUPFAM" id="SSF50156">
    <property type="entry name" value="PDZ domain-like"/>
    <property type="match status" value="1"/>
</dbReference>
<gene>
    <name evidence="2" type="ORF">TCMB3V08_LOCUS5728</name>
</gene>
<dbReference type="SUPFAM" id="SSF64268">
    <property type="entry name" value="PX domain"/>
    <property type="match status" value="1"/>
</dbReference>
<dbReference type="FunFam" id="3.30.1520.10:FF:000003">
    <property type="entry name" value="sorting nexin-27 isoform X2"/>
    <property type="match status" value="1"/>
</dbReference>
<protein>
    <submittedName>
        <fullName evidence="2">(California timema) hypothetical protein</fullName>
    </submittedName>
</protein>
<dbReference type="Gene3D" id="3.30.1520.10">
    <property type="entry name" value="Phox-like domain"/>
    <property type="match status" value="1"/>
</dbReference>
<sequence>MLSYHLWAVQGTPLARPARSGTEFVPLYRNRVNVEGATHKQVVDLIKSGGDVLTLTVISVTQQLATTLVMLSLTAEDGEIKVRISVGRTGEAERLEPTEDLAGYTYIDYSEKRSLPISVPDYHYLEKGGERYVVFNIYMAGRHLCSRRYREFSNLHLNLKKEFIGFTFPKLPGKWPFTLSEQQLDARRRGLEQYLEKVCAVRVIAESDVMQEFLTDSDDEQVGFY</sequence>
<dbReference type="GO" id="GO:0006886">
    <property type="term" value="P:intracellular protein transport"/>
    <property type="evidence" value="ECO:0007669"/>
    <property type="project" value="TreeGrafter"/>
</dbReference>
<dbReference type="PANTHER" id="PTHR12431">
    <property type="entry name" value="SORTING NEXIN 17 AND 27"/>
    <property type="match status" value="1"/>
</dbReference>
<dbReference type="AlphaFoldDB" id="A0A7R9J5N3"/>
<dbReference type="Pfam" id="PF00787">
    <property type="entry name" value="PX"/>
    <property type="match status" value="1"/>
</dbReference>
<evidence type="ECO:0000313" key="2">
    <source>
        <dbReference type="EMBL" id="CAD7573087.1"/>
    </source>
</evidence>
<dbReference type="GO" id="GO:0032456">
    <property type="term" value="P:endocytic recycling"/>
    <property type="evidence" value="ECO:0007669"/>
    <property type="project" value="TreeGrafter"/>
</dbReference>
<accession>A0A7R9J5N3</accession>
<dbReference type="InterPro" id="IPR001683">
    <property type="entry name" value="PX_dom"/>
</dbReference>
<dbReference type="GO" id="GO:0032266">
    <property type="term" value="F:phosphatidylinositol-3-phosphate binding"/>
    <property type="evidence" value="ECO:0007669"/>
    <property type="project" value="InterPro"/>
</dbReference>